<dbReference type="GO" id="GO:0009234">
    <property type="term" value="P:menaquinone biosynthetic process"/>
    <property type="evidence" value="ECO:0007669"/>
    <property type="project" value="UniProtKB-UniRule"/>
</dbReference>
<evidence type="ECO:0000313" key="3">
    <source>
        <dbReference type="EMBL" id="MBZ0156038.1"/>
    </source>
</evidence>
<evidence type="ECO:0000256" key="1">
    <source>
        <dbReference type="NCBIfam" id="TIGR03664"/>
    </source>
</evidence>
<dbReference type="PANTHER" id="PTHR46832:SF2">
    <property type="entry name" value="FUTALOSINE HYDROLASE"/>
    <property type="match status" value="1"/>
</dbReference>
<keyword evidence="3" id="KW-0378">Hydrolase</keyword>
<organism evidence="3 4">
    <name type="scientific">Candidatus Nitrobium versatile</name>
    <dbReference type="NCBI Taxonomy" id="2884831"/>
    <lineage>
        <taxon>Bacteria</taxon>
        <taxon>Pseudomonadati</taxon>
        <taxon>Nitrospirota</taxon>
        <taxon>Nitrospiria</taxon>
        <taxon>Nitrospirales</taxon>
        <taxon>Nitrospiraceae</taxon>
        <taxon>Candidatus Nitrobium</taxon>
    </lineage>
</organism>
<dbReference type="InterPro" id="IPR035994">
    <property type="entry name" value="Nucleoside_phosphorylase_sf"/>
</dbReference>
<dbReference type="EMBL" id="JAIOIV010000060">
    <property type="protein sequence ID" value="MBZ0156038.1"/>
    <property type="molecule type" value="Genomic_DNA"/>
</dbReference>
<feature type="domain" description="Nucleoside phosphorylase" evidence="2">
    <location>
        <begin position="3"/>
        <end position="225"/>
    </location>
</feature>
<evidence type="ECO:0000259" key="2">
    <source>
        <dbReference type="Pfam" id="PF01048"/>
    </source>
</evidence>
<gene>
    <name evidence="3" type="primary">mqnB</name>
    <name evidence="3" type="ORF">K8I29_07460</name>
</gene>
<name>A0A953J5J0_9BACT</name>
<dbReference type="CDD" id="cd17766">
    <property type="entry name" value="futalosine_nucleosidase_MqnB"/>
    <property type="match status" value="1"/>
</dbReference>
<dbReference type="GO" id="GO:0009116">
    <property type="term" value="P:nucleoside metabolic process"/>
    <property type="evidence" value="ECO:0007669"/>
    <property type="project" value="InterPro"/>
</dbReference>
<reference evidence="3" key="1">
    <citation type="journal article" date="2021" name="bioRxiv">
        <title>Unraveling nitrogen, sulfur and carbon metabolic pathways and microbial community transcriptional responses to substrate deprivation and toxicity stresses in a bioreactor mimicking anoxic brackish coastal sediment conditions.</title>
        <authorList>
            <person name="Martins P.D."/>
            <person name="Echeveste M.J."/>
            <person name="Arshad A."/>
            <person name="Kurth J."/>
            <person name="Ouboter H."/>
            <person name="Jetten M.S.M."/>
            <person name="Welte C.U."/>
        </authorList>
    </citation>
    <scope>NUCLEOTIDE SEQUENCE</scope>
    <source>
        <strain evidence="3">MAG_39</strain>
    </source>
</reference>
<accession>A0A953J5J0</accession>
<dbReference type="EC" id="3.2.2.26" evidence="1"/>
<proteinExistence type="predicted"/>
<keyword evidence="3" id="KW-0326">Glycosidase</keyword>
<evidence type="ECO:0000313" key="4">
    <source>
        <dbReference type="Proteomes" id="UP000705867"/>
    </source>
</evidence>
<comment type="caution">
    <text evidence="3">The sequence shown here is derived from an EMBL/GenBank/DDBJ whole genome shotgun (WGS) entry which is preliminary data.</text>
</comment>
<dbReference type="AlphaFoldDB" id="A0A953J5J0"/>
<sequence>MTGIVVSTEREAGLLLRQLAGGERIFLQQKSFYRGNLKGSVPTVICICGVGKANAAHGTALLLERFGPDLVWSIGVAGAYPSSGLEVGAVAVAEKDIYGDEGLVTGRGGSGFHSMDVLHLPLCTVDSTHYYNAFPLFVPECLQGCGNRGIFVTVSACSGTRERGIELEGRFGALCESMEGAAVAHVCTLNSIPVAEVRAVSNIIEDRSAEPLDRESLITAAGRVQEYFLDVCI</sequence>
<reference evidence="3" key="2">
    <citation type="submission" date="2021-08" db="EMBL/GenBank/DDBJ databases">
        <authorList>
            <person name="Dalcin Martins P."/>
        </authorList>
    </citation>
    <scope>NUCLEOTIDE SEQUENCE</scope>
    <source>
        <strain evidence="3">MAG_39</strain>
    </source>
</reference>
<dbReference type="Proteomes" id="UP000705867">
    <property type="component" value="Unassembled WGS sequence"/>
</dbReference>
<dbReference type="GO" id="GO:0019284">
    <property type="term" value="P:L-methionine salvage from S-adenosylmethionine"/>
    <property type="evidence" value="ECO:0007669"/>
    <property type="project" value="TreeGrafter"/>
</dbReference>
<dbReference type="SUPFAM" id="SSF53167">
    <property type="entry name" value="Purine and uridine phosphorylases"/>
    <property type="match status" value="1"/>
</dbReference>
<dbReference type="GO" id="GO:0005829">
    <property type="term" value="C:cytosol"/>
    <property type="evidence" value="ECO:0007669"/>
    <property type="project" value="TreeGrafter"/>
</dbReference>
<dbReference type="GO" id="GO:0008782">
    <property type="term" value="F:adenosylhomocysteine nucleosidase activity"/>
    <property type="evidence" value="ECO:0007669"/>
    <property type="project" value="TreeGrafter"/>
</dbReference>
<dbReference type="Pfam" id="PF01048">
    <property type="entry name" value="PNP_UDP_1"/>
    <property type="match status" value="1"/>
</dbReference>
<dbReference type="NCBIfam" id="TIGR03664">
    <property type="entry name" value="fut_nucase"/>
    <property type="match status" value="1"/>
</dbReference>
<protein>
    <recommendedName>
        <fullName evidence="1">Futalosine hydrolase</fullName>
        <ecNumber evidence="1">3.2.2.26</ecNumber>
    </recommendedName>
</protein>
<dbReference type="GO" id="GO:0008930">
    <property type="term" value="F:methylthioadenosine nucleosidase activity"/>
    <property type="evidence" value="ECO:0007669"/>
    <property type="project" value="TreeGrafter"/>
</dbReference>
<dbReference type="PANTHER" id="PTHR46832">
    <property type="entry name" value="5'-METHYLTHIOADENOSINE/S-ADENOSYLHOMOCYSTEINE NUCLEOSIDASE"/>
    <property type="match status" value="1"/>
</dbReference>
<dbReference type="InterPro" id="IPR019963">
    <property type="entry name" value="FL_hydrolase_MqnB"/>
</dbReference>
<dbReference type="InterPro" id="IPR000845">
    <property type="entry name" value="Nucleoside_phosphorylase_d"/>
</dbReference>
<dbReference type="Gene3D" id="3.40.50.1580">
    <property type="entry name" value="Nucleoside phosphorylase domain"/>
    <property type="match status" value="1"/>
</dbReference>